<organism evidence="1">
    <name type="scientific">Hexamita inflata</name>
    <dbReference type="NCBI Taxonomy" id="28002"/>
    <lineage>
        <taxon>Eukaryota</taxon>
        <taxon>Metamonada</taxon>
        <taxon>Diplomonadida</taxon>
        <taxon>Hexamitidae</taxon>
        <taxon>Hexamitinae</taxon>
        <taxon>Hexamita</taxon>
    </lineage>
</organism>
<evidence type="ECO:0000313" key="1">
    <source>
        <dbReference type="EMBL" id="CAI9953639.1"/>
    </source>
</evidence>
<accession>A0AA86Q732</accession>
<reference evidence="2 3" key="2">
    <citation type="submission" date="2024-07" db="EMBL/GenBank/DDBJ databases">
        <authorList>
            <person name="Akdeniz Z."/>
        </authorList>
    </citation>
    <scope>NUCLEOTIDE SEQUENCE [LARGE SCALE GENOMIC DNA]</scope>
</reference>
<evidence type="ECO:0000313" key="3">
    <source>
        <dbReference type="Proteomes" id="UP001642409"/>
    </source>
</evidence>
<protein>
    <submittedName>
        <fullName evidence="2">Hypothetical_protein</fullName>
    </submittedName>
</protein>
<proteinExistence type="predicted"/>
<evidence type="ECO:0000313" key="2">
    <source>
        <dbReference type="EMBL" id="CAL6028505.1"/>
    </source>
</evidence>
<dbReference type="Proteomes" id="UP001642409">
    <property type="component" value="Unassembled WGS sequence"/>
</dbReference>
<keyword evidence="3" id="KW-1185">Reference proteome</keyword>
<comment type="caution">
    <text evidence="1">The sequence shown here is derived from an EMBL/GenBank/DDBJ whole genome shotgun (WGS) entry which is preliminary data.</text>
</comment>
<sequence length="154" mass="17869">MKGCGIFFHPGVYGNKDIQFSTHKWVTQFVRCFQKRHAMCQHATKNMALYQYLIINQINNKNNFHFHTSQHDYDKDEVTAQEYIFIFFYFRKLIIVDGTQLKQLVSILLAGVKGVHVTNNIQLRDFSSSLYGSQNSKMQLTLNIAVKPSSPESQ</sequence>
<name>A0AA86Q732_9EUKA</name>
<dbReference type="AlphaFoldDB" id="A0AA86Q732"/>
<dbReference type="EMBL" id="CAXDID020000107">
    <property type="protein sequence ID" value="CAL6028505.1"/>
    <property type="molecule type" value="Genomic_DNA"/>
</dbReference>
<reference evidence="1" key="1">
    <citation type="submission" date="2023-06" db="EMBL/GenBank/DDBJ databases">
        <authorList>
            <person name="Kurt Z."/>
        </authorList>
    </citation>
    <scope>NUCLEOTIDE SEQUENCE</scope>
</reference>
<dbReference type="EMBL" id="CATOUU010000840">
    <property type="protein sequence ID" value="CAI9953639.1"/>
    <property type="molecule type" value="Genomic_DNA"/>
</dbReference>
<gene>
    <name evidence="2" type="ORF">HINF_LOCUS31840</name>
    <name evidence="1" type="ORF">HINF_LOCUS41284</name>
</gene>